<name>A0A7C9E850_OPUST</name>
<evidence type="ECO:0000256" key="1">
    <source>
        <dbReference type="SAM" id="Phobius"/>
    </source>
</evidence>
<sequence>MLLKDYGKEGNETSGDYKHCHCCVGCDQCSLGDVFVSRTDRQELLIILISCILDTLMSSHEIYSDLLGGLQTHAKFSQRQGCGRLLLLSNYSCFIVFLMVLERSNSSPCSVQIIHGGCTWYIFLMNILLVLFLERKYAFKDYNTTT</sequence>
<dbReference type="AlphaFoldDB" id="A0A7C9E850"/>
<evidence type="ECO:0000313" key="2">
    <source>
        <dbReference type="EMBL" id="MBA4661680.1"/>
    </source>
</evidence>
<feature type="transmembrane region" description="Helical" evidence="1">
    <location>
        <begin position="84"/>
        <end position="101"/>
    </location>
</feature>
<protein>
    <submittedName>
        <fullName evidence="2">Uncharacterized protein</fullName>
    </submittedName>
</protein>
<keyword evidence="1" id="KW-0472">Membrane</keyword>
<reference evidence="2" key="2">
    <citation type="submission" date="2020-07" db="EMBL/GenBank/DDBJ databases">
        <authorList>
            <person name="Vera ALvarez R."/>
            <person name="Arias-Moreno D.M."/>
            <person name="Jimenez-Jacinto V."/>
            <person name="Jimenez-Bremont J.F."/>
            <person name="Swaminathan K."/>
            <person name="Moose S.P."/>
            <person name="Guerrero-Gonzalez M.L."/>
            <person name="Marino-Ramirez L."/>
            <person name="Landsman D."/>
            <person name="Rodriguez-Kessler M."/>
            <person name="Delgado-Sanchez P."/>
        </authorList>
    </citation>
    <scope>NUCLEOTIDE SEQUENCE</scope>
    <source>
        <tissue evidence="2">Cladode</tissue>
    </source>
</reference>
<reference evidence="2" key="1">
    <citation type="journal article" date="2013" name="J. Plant Res.">
        <title>Effect of fungi and light on seed germination of three Opuntia species from semiarid lands of central Mexico.</title>
        <authorList>
            <person name="Delgado-Sanchez P."/>
            <person name="Jimenez-Bremont J.F."/>
            <person name="Guerrero-Gonzalez Mde L."/>
            <person name="Flores J."/>
        </authorList>
    </citation>
    <scope>NUCLEOTIDE SEQUENCE</scope>
    <source>
        <tissue evidence="2">Cladode</tissue>
    </source>
</reference>
<dbReference type="EMBL" id="GISG01213289">
    <property type="protein sequence ID" value="MBA4661680.1"/>
    <property type="molecule type" value="Transcribed_RNA"/>
</dbReference>
<dbReference type="EMBL" id="GISG01213288">
    <property type="protein sequence ID" value="MBA4661679.1"/>
    <property type="molecule type" value="Transcribed_RNA"/>
</dbReference>
<proteinExistence type="predicted"/>
<feature type="transmembrane region" description="Helical" evidence="1">
    <location>
        <begin position="113"/>
        <end position="133"/>
    </location>
</feature>
<dbReference type="EMBL" id="GISG01213291">
    <property type="protein sequence ID" value="MBA4661682.1"/>
    <property type="molecule type" value="Transcribed_RNA"/>
</dbReference>
<organism evidence="2">
    <name type="scientific">Opuntia streptacantha</name>
    <name type="common">Prickly pear cactus</name>
    <name type="synonym">Opuntia cardona</name>
    <dbReference type="NCBI Taxonomy" id="393608"/>
    <lineage>
        <taxon>Eukaryota</taxon>
        <taxon>Viridiplantae</taxon>
        <taxon>Streptophyta</taxon>
        <taxon>Embryophyta</taxon>
        <taxon>Tracheophyta</taxon>
        <taxon>Spermatophyta</taxon>
        <taxon>Magnoliopsida</taxon>
        <taxon>eudicotyledons</taxon>
        <taxon>Gunneridae</taxon>
        <taxon>Pentapetalae</taxon>
        <taxon>Caryophyllales</taxon>
        <taxon>Cactineae</taxon>
        <taxon>Cactaceae</taxon>
        <taxon>Opuntioideae</taxon>
        <taxon>Opuntia</taxon>
    </lineage>
</organism>
<accession>A0A7C9E850</accession>
<keyword evidence="1" id="KW-1133">Transmembrane helix</keyword>
<keyword evidence="1" id="KW-0812">Transmembrane</keyword>